<dbReference type="Gene3D" id="3.30.70.330">
    <property type="match status" value="2"/>
</dbReference>
<dbReference type="GO" id="GO:1901259">
    <property type="term" value="P:chloroplast rRNA processing"/>
    <property type="evidence" value="ECO:0007669"/>
    <property type="project" value="TreeGrafter"/>
</dbReference>
<evidence type="ECO:0000256" key="5">
    <source>
        <dbReference type="ARBA" id="ARBA00022737"/>
    </source>
</evidence>
<dbReference type="GO" id="GO:0006397">
    <property type="term" value="P:mRNA processing"/>
    <property type="evidence" value="ECO:0007669"/>
    <property type="project" value="UniProtKB-KW"/>
</dbReference>
<dbReference type="InterPro" id="IPR050502">
    <property type="entry name" value="Euk_RNA-bind_prot"/>
</dbReference>
<sequence>MSASAASSSSLALVSLTPKTLPLFASKPTSLSLSSSSFSFASLKLYAANGSVVSVSPRGFRGLSSSSRFVRNVAVSSEFEQDEDVLSDEGEGEDFSPDLKLFVGNLPFSVDSAQLAELFERAGNVEMVEHLNIVEMVEHLNNVEMVEVIYDKTTGRSRGFGFVTMSSIGEVEAAAQQFNGYELEGRPLRVNYGPPPPREESSFPRGGRGGGGGGGGFETSNRIYVGNLSWGVDNAALENLFSEQGRVLEAKVVYDRDSGRSRGFGFVTYNTADEVNSAIQSLNGVDLNGRAIRVTHAEAKPRRSNWEQCSCTMWLHQEIAEHTDCDALRAGFSRRFLAMDGRGIEMIFSVLLFLKLKLMSLVDALYNVQILVRFRTACPSSRVLGRGELVIDPSKITSRYLHKDFRLDLVAAQPLPQVCPCRKSVPTSPFFEIGIFGDALTCKDQYRWIATRGVDEKAILRGLLLELWQDIKRHLCLQLVRQS</sequence>
<dbReference type="Pfam" id="PF00076">
    <property type="entry name" value="RRM_1"/>
    <property type="match status" value="2"/>
</dbReference>
<evidence type="ECO:0000256" key="1">
    <source>
        <dbReference type="ARBA" id="ARBA00004229"/>
    </source>
</evidence>
<dbReference type="GO" id="GO:0009535">
    <property type="term" value="C:chloroplast thylakoid membrane"/>
    <property type="evidence" value="ECO:0007669"/>
    <property type="project" value="TreeGrafter"/>
</dbReference>
<dbReference type="PANTHER" id="PTHR48025">
    <property type="entry name" value="OS02G0815200 PROTEIN"/>
    <property type="match status" value="1"/>
</dbReference>
<keyword evidence="12" id="KW-1185">Reference proteome</keyword>
<evidence type="ECO:0000313" key="11">
    <source>
        <dbReference type="EMBL" id="GMN39158.1"/>
    </source>
</evidence>
<comment type="subcellular location">
    <subcellularLocation>
        <location evidence="1">Plastid</location>
        <location evidence="1">Chloroplast</location>
    </subcellularLocation>
</comment>
<dbReference type="PANTHER" id="PTHR48025:SF1">
    <property type="entry name" value="RRM DOMAIN-CONTAINING PROTEIN"/>
    <property type="match status" value="1"/>
</dbReference>
<keyword evidence="3" id="KW-0934">Plastid</keyword>
<evidence type="ECO:0000256" key="4">
    <source>
        <dbReference type="ARBA" id="ARBA00022664"/>
    </source>
</evidence>
<dbReference type="GO" id="GO:0003729">
    <property type="term" value="F:mRNA binding"/>
    <property type="evidence" value="ECO:0007669"/>
    <property type="project" value="TreeGrafter"/>
</dbReference>
<dbReference type="Gramene" id="FCD_00005253-RA">
    <property type="protein sequence ID" value="FCD_00005253-RA:cds"/>
    <property type="gene ID" value="FCD_00005253"/>
</dbReference>
<evidence type="ECO:0000256" key="2">
    <source>
        <dbReference type="ARBA" id="ARBA00022528"/>
    </source>
</evidence>
<reference evidence="11" key="1">
    <citation type="submission" date="2023-07" db="EMBL/GenBank/DDBJ databases">
        <title>draft genome sequence of fig (Ficus carica).</title>
        <authorList>
            <person name="Takahashi T."/>
            <person name="Nishimura K."/>
        </authorList>
    </citation>
    <scope>NUCLEOTIDE SEQUENCE</scope>
</reference>
<keyword evidence="4" id="KW-0507">mRNA processing</keyword>
<protein>
    <recommendedName>
        <fullName evidence="10">RRM domain-containing protein</fullName>
    </recommendedName>
</protein>
<dbReference type="Proteomes" id="UP001187192">
    <property type="component" value="Unassembled WGS sequence"/>
</dbReference>
<evidence type="ECO:0000256" key="7">
    <source>
        <dbReference type="ARBA" id="ARBA00023274"/>
    </source>
</evidence>
<keyword evidence="6 8" id="KW-0694">RNA-binding</keyword>
<dbReference type="InterPro" id="IPR012677">
    <property type="entry name" value="Nucleotide-bd_a/b_plait_sf"/>
</dbReference>
<feature type="region of interest" description="Disordered" evidence="9">
    <location>
        <begin position="186"/>
        <end position="215"/>
    </location>
</feature>
<keyword evidence="7" id="KW-0687">Ribonucleoprotein</keyword>
<feature type="domain" description="RRM" evidence="10">
    <location>
        <begin position="221"/>
        <end position="299"/>
    </location>
</feature>
<organism evidence="11 12">
    <name type="scientific">Ficus carica</name>
    <name type="common">Common fig</name>
    <dbReference type="NCBI Taxonomy" id="3494"/>
    <lineage>
        <taxon>Eukaryota</taxon>
        <taxon>Viridiplantae</taxon>
        <taxon>Streptophyta</taxon>
        <taxon>Embryophyta</taxon>
        <taxon>Tracheophyta</taxon>
        <taxon>Spermatophyta</taxon>
        <taxon>Magnoliopsida</taxon>
        <taxon>eudicotyledons</taxon>
        <taxon>Gunneridae</taxon>
        <taxon>Pentapetalae</taxon>
        <taxon>rosids</taxon>
        <taxon>fabids</taxon>
        <taxon>Rosales</taxon>
        <taxon>Moraceae</taxon>
        <taxon>Ficeae</taxon>
        <taxon>Ficus</taxon>
    </lineage>
</organism>
<dbReference type="GO" id="GO:1990904">
    <property type="term" value="C:ribonucleoprotein complex"/>
    <property type="evidence" value="ECO:0007669"/>
    <property type="project" value="UniProtKB-KW"/>
</dbReference>
<name>A0AA88CXX2_FICCA</name>
<feature type="domain" description="RRM" evidence="10">
    <location>
        <begin position="99"/>
        <end position="195"/>
    </location>
</feature>
<dbReference type="InterPro" id="IPR000504">
    <property type="entry name" value="RRM_dom"/>
</dbReference>
<dbReference type="AlphaFoldDB" id="A0AA88CXX2"/>
<dbReference type="InterPro" id="IPR048289">
    <property type="entry name" value="RRM2_NsCP33-like"/>
</dbReference>
<evidence type="ECO:0000256" key="6">
    <source>
        <dbReference type="ARBA" id="ARBA00022884"/>
    </source>
</evidence>
<evidence type="ECO:0000313" key="12">
    <source>
        <dbReference type="Proteomes" id="UP001187192"/>
    </source>
</evidence>
<dbReference type="EMBL" id="BTGU01000009">
    <property type="protein sequence ID" value="GMN39158.1"/>
    <property type="molecule type" value="Genomic_DNA"/>
</dbReference>
<dbReference type="SUPFAM" id="SSF54928">
    <property type="entry name" value="RNA-binding domain, RBD"/>
    <property type="match status" value="2"/>
</dbReference>
<dbReference type="InterPro" id="IPR035979">
    <property type="entry name" value="RBD_domain_sf"/>
</dbReference>
<feature type="compositionally biased region" description="Gly residues" evidence="9">
    <location>
        <begin position="206"/>
        <end position="215"/>
    </location>
</feature>
<evidence type="ECO:0000259" key="10">
    <source>
        <dbReference type="PROSITE" id="PS50102"/>
    </source>
</evidence>
<dbReference type="PROSITE" id="PS50102">
    <property type="entry name" value="RRM"/>
    <property type="match status" value="2"/>
</dbReference>
<dbReference type="CDD" id="cd21608">
    <property type="entry name" value="RRM2_NsCP33_like"/>
    <property type="match status" value="1"/>
</dbReference>
<accession>A0AA88CXX2</accession>
<evidence type="ECO:0000256" key="8">
    <source>
        <dbReference type="PROSITE-ProRule" id="PRU00176"/>
    </source>
</evidence>
<keyword evidence="5" id="KW-0677">Repeat</keyword>
<comment type="caution">
    <text evidence="11">The sequence shown here is derived from an EMBL/GenBank/DDBJ whole genome shotgun (WGS) entry which is preliminary data.</text>
</comment>
<dbReference type="SMART" id="SM00360">
    <property type="entry name" value="RRM"/>
    <property type="match status" value="2"/>
</dbReference>
<evidence type="ECO:0000256" key="9">
    <source>
        <dbReference type="SAM" id="MobiDB-lite"/>
    </source>
</evidence>
<dbReference type="FunFam" id="3.30.70.330:FF:000361">
    <property type="entry name" value="28 kDa ribonucleoprotein, chloroplastic"/>
    <property type="match status" value="1"/>
</dbReference>
<gene>
    <name evidence="11" type="ORF">TIFTF001_008393</name>
</gene>
<proteinExistence type="predicted"/>
<evidence type="ECO:0000256" key="3">
    <source>
        <dbReference type="ARBA" id="ARBA00022640"/>
    </source>
</evidence>
<keyword evidence="2" id="KW-0150">Chloroplast</keyword>